<evidence type="ECO:0000256" key="5">
    <source>
        <dbReference type="ARBA" id="ARBA00023004"/>
    </source>
</evidence>
<dbReference type="InterPro" id="IPR009056">
    <property type="entry name" value="Cyt_c-like_dom"/>
</dbReference>
<dbReference type="eggNOG" id="COG2863">
    <property type="taxonomic scope" value="Bacteria"/>
</dbReference>
<evidence type="ECO:0000256" key="3">
    <source>
        <dbReference type="ARBA" id="ARBA00022723"/>
    </source>
</evidence>
<evidence type="ECO:0000256" key="2">
    <source>
        <dbReference type="ARBA" id="ARBA00022617"/>
    </source>
</evidence>
<dbReference type="EMBL" id="AUPZ01000001">
    <property type="protein sequence ID" value="EQB40704.1"/>
    <property type="molecule type" value="Genomic_DNA"/>
</dbReference>
<name>T0KUR5_9BACT</name>
<dbReference type="InterPro" id="IPR050597">
    <property type="entry name" value="Cytochrome_c_Oxidase_Subunit"/>
</dbReference>
<keyword evidence="1" id="KW-0813">Transport</keyword>
<dbReference type="RefSeq" id="WP_021286325.1">
    <property type="nucleotide sequence ID" value="NZ_AUPZ01000001.1"/>
</dbReference>
<dbReference type="AlphaFoldDB" id="T0KUR5"/>
<dbReference type="SUPFAM" id="SSF46626">
    <property type="entry name" value="Cytochrome c"/>
    <property type="match status" value="1"/>
</dbReference>
<keyword evidence="2 6" id="KW-0349">Heme</keyword>
<evidence type="ECO:0000256" key="4">
    <source>
        <dbReference type="ARBA" id="ARBA00022982"/>
    </source>
</evidence>
<dbReference type="InterPro" id="IPR036909">
    <property type="entry name" value="Cyt_c-like_dom_sf"/>
</dbReference>
<dbReference type="PANTHER" id="PTHR33751:SF9">
    <property type="entry name" value="CYTOCHROME C4"/>
    <property type="match status" value="1"/>
</dbReference>
<organism evidence="8 9">
    <name type="scientific">Sulfurimonas hongkongensis</name>
    <dbReference type="NCBI Taxonomy" id="1172190"/>
    <lineage>
        <taxon>Bacteria</taxon>
        <taxon>Pseudomonadati</taxon>
        <taxon>Campylobacterota</taxon>
        <taxon>Epsilonproteobacteria</taxon>
        <taxon>Campylobacterales</taxon>
        <taxon>Sulfurimonadaceae</taxon>
        <taxon>Sulfurimonas</taxon>
    </lineage>
</organism>
<keyword evidence="3 6" id="KW-0479">Metal-binding</keyword>
<dbReference type="Pfam" id="PF00034">
    <property type="entry name" value="Cytochrom_C"/>
    <property type="match status" value="1"/>
</dbReference>
<reference evidence="8 9" key="1">
    <citation type="submission" date="2013-07" db="EMBL/GenBank/DDBJ databases">
        <title>Sulfurimonas hongkongensis AST-10 Genome Sequencing.</title>
        <authorList>
            <person name="Cai L."/>
            <person name="Zhang T."/>
        </authorList>
    </citation>
    <scope>NUCLEOTIDE SEQUENCE [LARGE SCALE GENOMIC DNA]</scope>
    <source>
        <strain evidence="8 9">AST-10</strain>
    </source>
</reference>
<dbReference type="GO" id="GO:0020037">
    <property type="term" value="F:heme binding"/>
    <property type="evidence" value="ECO:0007669"/>
    <property type="project" value="InterPro"/>
</dbReference>
<dbReference type="GO" id="GO:0009055">
    <property type="term" value="F:electron transfer activity"/>
    <property type="evidence" value="ECO:0007669"/>
    <property type="project" value="InterPro"/>
</dbReference>
<gene>
    <name evidence="8" type="ORF">M947_00195</name>
</gene>
<accession>T0KUR5</accession>
<dbReference type="OrthoDB" id="5373024at2"/>
<evidence type="ECO:0000256" key="1">
    <source>
        <dbReference type="ARBA" id="ARBA00022448"/>
    </source>
</evidence>
<evidence type="ECO:0000259" key="7">
    <source>
        <dbReference type="PROSITE" id="PS51007"/>
    </source>
</evidence>
<proteinExistence type="predicted"/>
<dbReference type="PATRIC" id="fig|1172190.3.peg.37"/>
<keyword evidence="4" id="KW-0249">Electron transport</keyword>
<evidence type="ECO:0000256" key="6">
    <source>
        <dbReference type="PROSITE-ProRule" id="PRU00433"/>
    </source>
</evidence>
<keyword evidence="5 6" id="KW-0408">Iron</keyword>
<dbReference type="GO" id="GO:0046872">
    <property type="term" value="F:metal ion binding"/>
    <property type="evidence" value="ECO:0007669"/>
    <property type="project" value="UniProtKB-KW"/>
</dbReference>
<dbReference type="PROSITE" id="PS51007">
    <property type="entry name" value="CYTC"/>
    <property type="match status" value="1"/>
</dbReference>
<sequence length="118" mass="13594">MRLLLLCFVLFSLSFASYDRGKKLYIEKNCGNCHGSKLEGMHMYPALANRAKGFLAYKLKRFRSKVSDNQQQEMMIPFAQNLSDKDIDDLTTYMHEFVEDINKERYDTSFAVEGDGGS</sequence>
<dbReference type="PANTHER" id="PTHR33751">
    <property type="entry name" value="CBB3-TYPE CYTOCHROME C OXIDASE SUBUNIT FIXP"/>
    <property type="match status" value="1"/>
</dbReference>
<dbReference type="Proteomes" id="UP000015520">
    <property type="component" value="Unassembled WGS sequence"/>
</dbReference>
<feature type="domain" description="Cytochrome c" evidence="7">
    <location>
        <begin position="16"/>
        <end position="98"/>
    </location>
</feature>
<evidence type="ECO:0000313" key="9">
    <source>
        <dbReference type="Proteomes" id="UP000015520"/>
    </source>
</evidence>
<comment type="caution">
    <text evidence="8">The sequence shown here is derived from an EMBL/GenBank/DDBJ whole genome shotgun (WGS) entry which is preliminary data.</text>
</comment>
<protein>
    <recommendedName>
        <fullName evidence="7">Cytochrome c domain-containing protein</fullName>
    </recommendedName>
</protein>
<dbReference type="STRING" id="1172190.M947_00195"/>
<keyword evidence="9" id="KW-1185">Reference proteome</keyword>
<dbReference type="Gene3D" id="1.10.760.10">
    <property type="entry name" value="Cytochrome c-like domain"/>
    <property type="match status" value="1"/>
</dbReference>
<evidence type="ECO:0000313" key="8">
    <source>
        <dbReference type="EMBL" id="EQB40704.1"/>
    </source>
</evidence>